<keyword evidence="27" id="KW-1185">Reference proteome</keyword>
<keyword evidence="10" id="KW-0325">Glycoprotein</keyword>
<comment type="catalytic activity">
    <reaction evidence="14">
        <text>1D-myo-inositol 1,2-bisphosphate + H2O = 1D-myo-inositol 2-phosphate + phosphate</text>
        <dbReference type="Rhea" id="RHEA:77135"/>
        <dbReference type="ChEBI" id="CHEBI:15377"/>
        <dbReference type="ChEBI" id="CHEBI:43474"/>
        <dbReference type="ChEBI" id="CHEBI:84142"/>
        <dbReference type="ChEBI" id="CHEBI:195539"/>
        <dbReference type="EC" id="3.1.3.62"/>
    </reaction>
    <physiologicalReaction direction="left-to-right" evidence="14">
        <dbReference type="Rhea" id="RHEA:77136"/>
    </physiologicalReaction>
</comment>
<comment type="catalytic activity">
    <reaction evidence="16">
        <text>1D-myo-inositol 1,2,3-trisphosphate + H2O = 1D-myo-inositol 2,3-bisphosphate + phosphate</text>
        <dbReference type="Rhea" id="RHEA:77127"/>
        <dbReference type="ChEBI" id="CHEBI:15377"/>
        <dbReference type="ChEBI" id="CHEBI:43474"/>
        <dbReference type="ChEBI" id="CHEBI:195536"/>
        <dbReference type="ChEBI" id="CHEBI:195538"/>
    </reaction>
    <physiologicalReaction direction="left-to-right" evidence="16">
        <dbReference type="Rhea" id="RHEA:77128"/>
    </physiologicalReaction>
</comment>
<comment type="similarity">
    <text evidence="2">Belongs to the histidine acid phosphatase family. MINPP1 subfamily.</text>
</comment>
<evidence type="ECO:0000256" key="12">
    <source>
        <dbReference type="ARBA" id="ARBA00043668"/>
    </source>
</evidence>
<protein>
    <recommendedName>
        <fullName evidence="5">Multiple inositol polyphosphate phosphatase 1</fullName>
        <ecNumber evidence="4">3.1.3.62</ecNumber>
        <ecNumber evidence="3">3.1.3.80</ecNumber>
    </recommendedName>
    <alternativeName>
        <fullName evidence="11">2,3-bisphosphoglycerate 3-phosphatase</fullName>
    </alternativeName>
</protein>
<evidence type="ECO:0000256" key="5">
    <source>
        <dbReference type="ARBA" id="ARBA00018097"/>
    </source>
</evidence>
<name>A0A3B3QUV6_9TELE</name>
<comment type="catalytic activity">
    <reaction evidence="15">
        <text>1D-myo-inositol hexakisphosphate + H2O = 1D-myo-inositol 1,2,4,5,6-pentakisphosphate + phosphate</text>
        <dbReference type="Rhea" id="RHEA:16989"/>
        <dbReference type="ChEBI" id="CHEBI:15377"/>
        <dbReference type="ChEBI" id="CHEBI:43474"/>
        <dbReference type="ChEBI" id="CHEBI:57798"/>
        <dbReference type="ChEBI" id="CHEBI:58130"/>
        <dbReference type="EC" id="3.1.3.62"/>
    </reaction>
    <physiologicalReaction direction="left-to-right" evidence="15">
        <dbReference type="Rhea" id="RHEA:16990"/>
    </physiologicalReaction>
</comment>
<dbReference type="Pfam" id="PF00328">
    <property type="entry name" value="His_Phos_2"/>
    <property type="match status" value="1"/>
</dbReference>
<evidence type="ECO:0000256" key="9">
    <source>
        <dbReference type="ARBA" id="ARBA00023136"/>
    </source>
</evidence>
<sequence>MREVVSRGLVFTAFSISIARFYSCCVGSSQVDGPNIPDIAKRFGTKGRYEEVNPYLLADILAVNKTVLKPPPGCDAVHLTVIIRHGTRFPTKKNVIKMHNIYNLVMAEAKSNAGWLHEIKSKWQMWYKEEMDGRIVEKGRDDHKHLAVRLATAFPSLFSEGNLRGNRIKFITSSKHRCVDSIVAFQEGLQRLWDVRDVDFSHEVNDNLMRFFDHCRKFIEDVENNESALKEVDLFKSSAEMKLVQEKMADRLQVPQSHITPDMAEAAFFLCAYELAIKSENSAWCNLFDESDAQVLEYKNDLKQYWKRGYGYDINRKSSCTLFHDIFTRLNQAANEIRSGDVTEPVAVQVGHAETLLPLLSLMNLFKVETPLTAANFAEQHDRTFLTSRMVPYAANLAFVLYSCSEGPRLQLVLNERPLAFPGISDPVPLFRDVKEQYGELLSGCDFDKECELPPSNCSKCSEL</sequence>
<keyword evidence="25" id="KW-1015">Disulfide bond</keyword>
<organism evidence="26 27">
    <name type="scientific">Paramormyrops kingsleyae</name>
    <dbReference type="NCBI Taxonomy" id="1676925"/>
    <lineage>
        <taxon>Eukaryota</taxon>
        <taxon>Metazoa</taxon>
        <taxon>Chordata</taxon>
        <taxon>Craniata</taxon>
        <taxon>Vertebrata</taxon>
        <taxon>Euteleostomi</taxon>
        <taxon>Actinopterygii</taxon>
        <taxon>Neopterygii</taxon>
        <taxon>Teleostei</taxon>
        <taxon>Osteoglossocephala</taxon>
        <taxon>Osteoglossomorpha</taxon>
        <taxon>Osteoglossiformes</taxon>
        <taxon>Mormyridae</taxon>
        <taxon>Paramormyrops</taxon>
    </lineage>
</organism>
<dbReference type="Ensembl" id="ENSPKIT00000034529.1">
    <property type="protein sequence ID" value="ENSPKIP00000010397.1"/>
    <property type="gene ID" value="ENSPKIG00000025134.1"/>
</dbReference>
<comment type="catalytic activity">
    <reaction evidence="17">
        <text>1D-myo-inositol 1,2,3,6-tetrakisphosphate + H2O = 1D-myo-inositol 1,2,3-trisphosphate + phosphate</text>
        <dbReference type="Rhea" id="RHEA:77123"/>
        <dbReference type="ChEBI" id="CHEBI:15377"/>
        <dbReference type="ChEBI" id="CHEBI:43474"/>
        <dbReference type="ChEBI" id="CHEBI:195534"/>
        <dbReference type="ChEBI" id="CHEBI:195536"/>
    </reaction>
    <physiologicalReaction direction="left-to-right" evidence="17">
        <dbReference type="Rhea" id="RHEA:77124"/>
    </physiologicalReaction>
</comment>
<reference evidence="26" key="2">
    <citation type="submission" date="2025-09" db="UniProtKB">
        <authorList>
            <consortium name="Ensembl"/>
        </authorList>
    </citation>
    <scope>IDENTIFICATION</scope>
</reference>
<dbReference type="FunFam" id="3.40.50.1240:FF:000014">
    <property type="entry name" value="Multiple inositol polyphosphate phosphatase 1"/>
    <property type="match status" value="1"/>
</dbReference>
<dbReference type="GO" id="GO:0005886">
    <property type="term" value="C:plasma membrane"/>
    <property type="evidence" value="ECO:0007669"/>
    <property type="project" value="UniProtKB-SubCell"/>
</dbReference>
<dbReference type="GO" id="GO:0052745">
    <property type="term" value="F:inositol phosphate phosphatase activity"/>
    <property type="evidence" value="ECO:0007669"/>
    <property type="project" value="TreeGrafter"/>
</dbReference>
<comment type="catalytic activity">
    <reaction evidence="22">
        <text>1D-myo-inositol 2,3-bisphosphate + H2O = 1D-myo-inositol 2-phosphate + phosphate</text>
        <dbReference type="Rhea" id="RHEA:77139"/>
        <dbReference type="ChEBI" id="CHEBI:15377"/>
        <dbReference type="ChEBI" id="CHEBI:43474"/>
        <dbReference type="ChEBI" id="CHEBI:84142"/>
        <dbReference type="ChEBI" id="CHEBI:195538"/>
    </reaction>
    <physiologicalReaction direction="left-to-right" evidence="22">
        <dbReference type="Rhea" id="RHEA:77140"/>
    </physiologicalReaction>
</comment>
<dbReference type="SUPFAM" id="SSF53254">
    <property type="entry name" value="Phosphoglycerate mutase-like"/>
    <property type="match status" value="1"/>
</dbReference>
<proteinExistence type="inferred from homology"/>
<evidence type="ECO:0000256" key="4">
    <source>
        <dbReference type="ARBA" id="ARBA00013040"/>
    </source>
</evidence>
<dbReference type="CTD" id="394075"/>
<evidence type="ECO:0000256" key="14">
    <source>
        <dbReference type="ARBA" id="ARBA00043674"/>
    </source>
</evidence>
<comment type="catalytic activity">
    <reaction evidence="24">
        <text>(2R)-2,3-bisphosphoglycerate + H2O = (2R)-2-phosphoglycerate + phosphate</text>
        <dbReference type="Rhea" id="RHEA:27381"/>
        <dbReference type="ChEBI" id="CHEBI:15377"/>
        <dbReference type="ChEBI" id="CHEBI:43474"/>
        <dbReference type="ChEBI" id="CHEBI:58248"/>
        <dbReference type="ChEBI" id="CHEBI:58289"/>
        <dbReference type="EC" id="3.1.3.80"/>
    </reaction>
    <physiologicalReaction direction="left-to-right" evidence="24">
        <dbReference type="Rhea" id="RHEA:27382"/>
    </physiologicalReaction>
</comment>
<evidence type="ECO:0000256" key="7">
    <source>
        <dbReference type="ARBA" id="ARBA00022729"/>
    </source>
</evidence>
<dbReference type="EC" id="3.1.3.62" evidence="4"/>
<comment type="catalytic activity">
    <reaction evidence="18">
        <text>1D-myo-inositol hexakisphosphate + H2O = 1D-myo-inositol 1,2,3,5,6-pentakisphosphate + phosphate</text>
        <dbReference type="Rhea" id="RHEA:20960"/>
        <dbReference type="ChEBI" id="CHEBI:15377"/>
        <dbReference type="ChEBI" id="CHEBI:43474"/>
        <dbReference type="ChEBI" id="CHEBI:58130"/>
        <dbReference type="ChEBI" id="CHEBI:58747"/>
    </reaction>
    <physiologicalReaction direction="left-to-right" evidence="18">
        <dbReference type="Rhea" id="RHEA:20961"/>
    </physiologicalReaction>
</comment>
<dbReference type="OrthoDB" id="6509975at2759"/>
<dbReference type="EC" id="3.1.3.80" evidence="3"/>
<dbReference type="Gene3D" id="3.40.50.1240">
    <property type="entry name" value="Phosphoglycerate mutase-like"/>
    <property type="match status" value="1"/>
</dbReference>
<dbReference type="STRING" id="1676925.ENSPKIP00000010397"/>
<reference evidence="26" key="1">
    <citation type="submission" date="2025-08" db="UniProtKB">
        <authorList>
            <consortium name="Ensembl"/>
        </authorList>
    </citation>
    <scope>IDENTIFICATION</scope>
</reference>
<comment type="catalytic activity">
    <reaction evidence="19">
        <text>1D-myo-inositol 1,2,6-trisphosphate + H2O = 1D-myo-inositol 1,2-bisphosphate + phosphate</text>
        <dbReference type="Rhea" id="RHEA:77131"/>
        <dbReference type="ChEBI" id="CHEBI:15377"/>
        <dbReference type="ChEBI" id="CHEBI:43474"/>
        <dbReference type="ChEBI" id="CHEBI:195537"/>
        <dbReference type="ChEBI" id="CHEBI:195539"/>
        <dbReference type="EC" id="3.1.3.62"/>
    </reaction>
    <physiologicalReaction direction="left-to-right" evidence="19">
        <dbReference type="Rhea" id="RHEA:77132"/>
    </physiologicalReaction>
</comment>
<dbReference type="KEGG" id="pki:111853700"/>
<evidence type="ECO:0000256" key="23">
    <source>
        <dbReference type="ARBA" id="ARBA00043829"/>
    </source>
</evidence>
<dbReference type="InterPro" id="IPR029033">
    <property type="entry name" value="His_PPase_superfam"/>
</dbReference>
<keyword evidence="9" id="KW-0472">Membrane</keyword>
<evidence type="ECO:0000313" key="27">
    <source>
        <dbReference type="Proteomes" id="UP000261540"/>
    </source>
</evidence>
<comment type="catalytic activity">
    <reaction evidence="12">
        <text>1D-myo-inositol 1,2,5,6-tetrakisphosphate + H2O = 1D-myo-inositol 1,2,6-trisphosphate + phosphate</text>
        <dbReference type="Rhea" id="RHEA:77119"/>
        <dbReference type="ChEBI" id="CHEBI:15377"/>
        <dbReference type="ChEBI" id="CHEBI:43474"/>
        <dbReference type="ChEBI" id="CHEBI:195535"/>
        <dbReference type="ChEBI" id="CHEBI:195537"/>
        <dbReference type="EC" id="3.1.3.62"/>
    </reaction>
    <physiologicalReaction direction="left-to-right" evidence="12">
        <dbReference type="Rhea" id="RHEA:77120"/>
    </physiologicalReaction>
</comment>
<accession>A0A3B3QUV6</accession>
<evidence type="ECO:0000256" key="22">
    <source>
        <dbReference type="ARBA" id="ARBA00043801"/>
    </source>
</evidence>
<dbReference type="InterPro" id="IPR016274">
    <property type="entry name" value="Histidine_acid_Pase_euk"/>
</dbReference>
<evidence type="ECO:0000256" key="8">
    <source>
        <dbReference type="ARBA" id="ARBA00022801"/>
    </source>
</evidence>
<comment type="catalytic activity">
    <reaction evidence="13">
        <text>1D-myo-inositol 1,2,4,5,6-pentakisphosphate + H2O = 1D-myo-inositol 1,2,5,6-tetrakisphosphate + phosphate</text>
        <dbReference type="Rhea" id="RHEA:77115"/>
        <dbReference type="ChEBI" id="CHEBI:15377"/>
        <dbReference type="ChEBI" id="CHEBI:43474"/>
        <dbReference type="ChEBI" id="CHEBI:57798"/>
        <dbReference type="ChEBI" id="CHEBI:195535"/>
        <dbReference type="EC" id="3.1.3.62"/>
    </reaction>
    <physiologicalReaction direction="left-to-right" evidence="13">
        <dbReference type="Rhea" id="RHEA:77116"/>
    </physiologicalReaction>
</comment>
<keyword evidence="6" id="KW-1003">Cell membrane</keyword>
<evidence type="ECO:0000256" key="15">
    <source>
        <dbReference type="ARBA" id="ARBA00043691"/>
    </source>
</evidence>
<dbReference type="InterPro" id="IPR000560">
    <property type="entry name" value="His_Pase_clade-2"/>
</dbReference>
<evidence type="ECO:0000313" key="26">
    <source>
        <dbReference type="Ensembl" id="ENSPKIP00000010397.1"/>
    </source>
</evidence>
<dbReference type="AlphaFoldDB" id="A0A3B3QUV6"/>
<dbReference type="Proteomes" id="UP000261540">
    <property type="component" value="Unplaced"/>
</dbReference>
<feature type="disulfide bond" evidence="25">
    <location>
        <begin position="271"/>
        <end position="285"/>
    </location>
</feature>
<evidence type="ECO:0000256" key="24">
    <source>
        <dbReference type="ARBA" id="ARBA00043832"/>
    </source>
</evidence>
<evidence type="ECO:0000256" key="20">
    <source>
        <dbReference type="ARBA" id="ARBA00043757"/>
    </source>
</evidence>
<comment type="catalytic activity">
    <reaction evidence="20">
        <text>1D-myo-inositol 1,2,3,5,6-pentakisphosphate + H2O = 1D-myo-inositol 1,2,3,6-tetrakisphosphate + phosphate</text>
        <dbReference type="Rhea" id="RHEA:77111"/>
        <dbReference type="ChEBI" id="CHEBI:15377"/>
        <dbReference type="ChEBI" id="CHEBI:43474"/>
        <dbReference type="ChEBI" id="CHEBI:58747"/>
        <dbReference type="ChEBI" id="CHEBI:195534"/>
    </reaction>
    <physiologicalReaction direction="left-to-right" evidence="20">
        <dbReference type="Rhea" id="RHEA:77112"/>
    </physiologicalReaction>
</comment>
<comment type="catalytic activity">
    <reaction evidence="23">
        <text>1D-myo-inositol 1,4,5,6-tetrakisphosphate + H2O = 1D-myo-inositol 1,4,5-trisphosphate + phosphate</text>
        <dbReference type="Rhea" id="RHEA:77147"/>
        <dbReference type="ChEBI" id="CHEBI:15377"/>
        <dbReference type="ChEBI" id="CHEBI:43474"/>
        <dbReference type="ChEBI" id="CHEBI:57627"/>
        <dbReference type="ChEBI" id="CHEBI:203600"/>
    </reaction>
    <physiologicalReaction direction="left-to-right" evidence="23">
        <dbReference type="Rhea" id="RHEA:77148"/>
    </physiologicalReaction>
</comment>
<feature type="disulfide bond" evidence="25">
    <location>
        <begin position="74"/>
        <end position="404"/>
    </location>
</feature>
<evidence type="ECO:0000256" key="21">
    <source>
        <dbReference type="ARBA" id="ARBA00043762"/>
    </source>
</evidence>
<evidence type="ECO:0000256" key="10">
    <source>
        <dbReference type="ARBA" id="ARBA00023180"/>
    </source>
</evidence>
<dbReference type="GO" id="GO:0034417">
    <property type="term" value="F:bisphosphoglycerate 3-phosphatase activity"/>
    <property type="evidence" value="ECO:0007669"/>
    <property type="project" value="UniProtKB-EC"/>
</dbReference>
<comment type="subcellular location">
    <subcellularLocation>
        <location evidence="1">Cell membrane</location>
    </subcellularLocation>
</comment>
<evidence type="ECO:0000256" key="13">
    <source>
        <dbReference type="ARBA" id="ARBA00043671"/>
    </source>
</evidence>
<dbReference type="GO" id="GO:0003993">
    <property type="term" value="F:acid phosphatase activity"/>
    <property type="evidence" value="ECO:0007669"/>
    <property type="project" value="TreeGrafter"/>
</dbReference>
<evidence type="ECO:0000256" key="3">
    <source>
        <dbReference type="ARBA" id="ARBA00012976"/>
    </source>
</evidence>
<dbReference type="PANTHER" id="PTHR20963:SF8">
    <property type="entry name" value="MULTIPLE INOSITOL POLYPHOSPHATE PHOSPHATASE 1"/>
    <property type="match status" value="1"/>
</dbReference>
<dbReference type="PANTHER" id="PTHR20963">
    <property type="entry name" value="MULTIPLE INOSITOL POLYPHOSPHATE PHOSPHATASE-RELATED"/>
    <property type="match status" value="1"/>
</dbReference>
<evidence type="ECO:0000256" key="6">
    <source>
        <dbReference type="ARBA" id="ARBA00022475"/>
    </source>
</evidence>
<evidence type="ECO:0000256" key="16">
    <source>
        <dbReference type="ARBA" id="ARBA00043733"/>
    </source>
</evidence>
<dbReference type="PIRSF" id="PIRSF000894">
    <property type="entry name" value="Acid_phosphatase"/>
    <property type="match status" value="1"/>
</dbReference>
<evidence type="ECO:0000256" key="17">
    <source>
        <dbReference type="ARBA" id="ARBA00043739"/>
    </source>
</evidence>
<evidence type="ECO:0000256" key="1">
    <source>
        <dbReference type="ARBA" id="ARBA00004236"/>
    </source>
</evidence>
<keyword evidence="7" id="KW-0732">Signal</keyword>
<evidence type="ECO:0000256" key="11">
    <source>
        <dbReference type="ARBA" id="ARBA00031642"/>
    </source>
</evidence>
<evidence type="ECO:0000256" key="18">
    <source>
        <dbReference type="ARBA" id="ARBA00043746"/>
    </source>
</evidence>
<evidence type="ECO:0000256" key="19">
    <source>
        <dbReference type="ARBA" id="ARBA00043747"/>
    </source>
</evidence>
<keyword evidence="8" id="KW-0378">Hydrolase</keyword>
<evidence type="ECO:0000256" key="25">
    <source>
        <dbReference type="PIRSR" id="PIRSR000894-2"/>
    </source>
</evidence>
<dbReference type="GeneTree" id="ENSGT00390000018409"/>
<evidence type="ECO:0000256" key="2">
    <source>
        <dbReference type="ARBA" id="ARBA00008422"/>
    </source>
</evidence>
<comment type="catalytic activity">
    <reaction evidence="21">
        <text>1D-myo-inositol 1,3,4,5,6-pentakisphosphate + H2O = 1D-myo-inositol 1,4,5,6-tetrakisphosphate + phosphate</text>
        <dbReference type="Rhea" id="RHEA:77143"/>
        <dbReference type="ChEBI" id="CHEBI:15377"/>
        <dbReference type="ChEBI" id="CHEBI:43474"/>
        <dbReference type="ChEBI" id="CHEBI:57627"/>
        <dbReference type="ChEBI" id="CHEBI:57733"/>
    </reaction>
    <physiologicalReaction direction="left-to-right" evidence="21">
        <dbReference type="Rhea" id="RHEA:77144"/>
    </physiologicalReaction>
</comment>
<dbReference type="CDD" id="cd07061">
    <property type="entry name" value="HP_HAP_like"/>
    <property type="match status" value="1"/>
</dbReference>